<evidence type="ECO:0000256" key="1">
    <source>
        <dbReference type="ARBA" id="ARBA00001947"/>
    </source>
</evidence>
<evidence type="ECO:0000256" key="7">
    <source>
        <dbReference type="ARBA" id="ARBA00022801"/>
    </source>
</evidence>
<dbReference type="InterPro" id="IPR011650">
    <property type="entry name" value="Peptidase_M20_dimer"/>
</dbReference>
<organism evidence="11 12">
    <name type="scientific">Friedmanniella luteola</name>
    <dbReference type="NCBI Taxonomy" id="546871"/>
    <lineage>
        <taxon>Bacteria</taxon>
        <taxon>Bacillati</taxon>
        <taxon>Actinomycetota</taxon>
        <taxon>Actinomycetes</taxon>
        <taxon>Propionibacteriales</taxon>
        <taxon>Nocardioidaceae</taxon>
        <taxon>Friedmanniella</taxon>
    </lineage>
</organism>
<keyword evidence="6" id="KW-0479">Metal-binding</keyword>
<dbReference type="NCBIfam" id="TIGR01892">
    <property type="entry name" value="AcOrn-deacetyl"/>
    <property type="match status" value="1"/>
</dbReference>
<dbReference type="PROSITE" id="PS00759">
    <property type="entry name" value="ARGE_DAPE_CPG2_2"/>
    <property type="match status" value="1"/>
</dbReference>
<dbReference type="NCBIfam" id="NF005710">
    <property type="entry name" value="PRK07522.1"/>
    <property type="match status" value="1"/>
</dbReference>
<gene>
    <name evidence="11" type="ORF">SAMN04488543_3598</name>
</gene>
<reference evidence="11 12" key="1">
    <citation type="submission" date="2016-10" db="EMBL/GenBank/DDBJ databases">
        <authorList>
            <person name="de Groot N.N."/>
        </authorList>
    </citation>
    <scope>NUCLEOTIDE SEQUENCE [LARGE SCALE GENOMIC DNA]</scope>
    <source>
        <strain evidence="11 12">DSM 21741</strain>
    </source>
</reference>
<dbReference type="InterPro" id="IPR050072">
    <property type="entry name" value="Peptidase_M20A"/>
</dbReference>
<dbReference type="Pfam" id="PF07687">
    <property type="entry name" value="M20_dimer"/>
    <property type="match status" value="1"/>
</dbReference>
<dbReference type="GO" id="GO:0006526">
    <property type="term" value="P:L-arginine biosynthetic process"/>
    <property type="evidence" value="ECO:0007669"/>
    <property type="project" value="UniProtKB-KW"/>
</dbReference>
<dbReference type="RefSeq" id="WP_091414543.1">
    <property type="nucleotide sequence ID" value="NZ_LT629749.1"/>
</dbReference>
<evidence type="ECO:0000256" key="2">
    <source>
        <dbReference type="ARBA" id="ARBA00005691"/>
    </source>
</evidence>
<dbReference type="CDD" id="cd03894">
    <property type="entry name" value="M20_ArgE"/>
    <property type="match status" value="1"/>
</dbReference>
<dbReference type="STRING" id="546871.SAMN04488543_3598"/>
<evidence type="ECO:0000256" key="4">
    <source>
        <dbReference type="ARBA" id="ARBA00022571"/>
    </source>
</evidence>
<keyword evidence="3" id="KW-0963">Cytoplasm</keyword>
<dbReference type="InterPro" id="IPR010169">
    <property type="entry name" value="AcOrn-deacetyl"/>
</dbReference>
<dbReference type="EMBL" id="LT629749">
    <property type="protein sequence ID" value="SDT29283.1"/>
    <property type="molecule type" value="Genomic_DNA"/>
</dbReference>
<dbReference type="GO" id="GO:0046872">
    <property type="term" value="F:metal ion binding"/>
    <property type="evidence" value="ECO:0007669"/>
    <property type="project" value="UniProtKB-KW"/>
</dbReference>
<dbReference type="Gene3D" id="3.40.630.10">
    <property type="entry name" value="Zn peptidases"/>
    <property type="match status" value="1"/>
</dbReference>
<dbReference type="Gene3D" id="3.30.70.360">
    <property type="match status" value="1"/>
</dbReference>
<dbReference type="PANTHER" id="PTHR43808">
    <property type="entry name" value="ACETYLORNITHINE DEACETYLASE"/>
    <property type="match status" value="1"/>
</dbReference>
<dbReference type="Pfam" id="PF01546">
    <property type="entry name" value="Peptidase_M20"/>
    <property type="match status" value="1"/>
</dbReference>
<feature type="domain" description="Peptidase M20 dimerisation" evidence="10">
    <location>
        <begin position="179"/>
        <end position="288"/>
    </location>
</feature>
<protein>
    <submittedName>
        <fullName evidence="11">Acetylornithine deacetylase</fullName>
    </submittedName>
</protein>
<dbReference type="PANTHER" id="PTHR43808:SF31">
    <property type="entry name" value="N-ACETYL-L-CITRULLINE DEACETYLASE"/>
    <property type="match status" value="1"/>
</dbReference>
<keyword evidence="12" id="KW-1185">Reference proteome</keyword>
<accession>A0A1H1Z6N2</accession>
<dbReference type="OrthoDB" id="7055905at2"/>
<dbReference type="InterPro" id="IPR001261">
    <property type="entry name" value="ArgE/DapE_CS"/>
</dbReference>
<dbReference type="InterPro" id="IPR002933">
    <property type="entry name" value="Peptidase_M20"/>
</dbReference>
<dbReference type="SUPFAM" id="SSF53187">
    <property type="entry name" value="Zn-dependent exopeptidases"/>
    <property type="match status" value="1"/>
</dbReference>
<comment type="cofactor">
    <cofactor evidence="1">
        <name>Zn(2+)</name>
        <dbReference type="ChEBI" id="CHEBI:29105"/>
    </cofactor>
</comment>
<keyword evidence="7" id="KW-0378">Hydrolase</keyword>
<evidence type="ECO:0000256" key="6">
    <source>
        <dbReference type="ARBA" id="ARBA00022723"/>
    </source>
</evidence>
<keyword evidence="5" id="KW-0028">Amino-acid biosynthesis</keyword>
<dbReference type="AlphaFoldDB" id="A0A1H1Z6N2"/>
<dbReference type="SUPFAM" id="SSF55031">
    <property type="entry name" value="Bacterial exopeptidase dimerisation domain"/>
    <property type="match status" value="1"/>
</dbReference>
<evidence type="ECO:0000256" key="3">
    <source>
        <dbReference type="ARBA" id="ARBA00022490"/>
    </source>
</evidence>
<evidence type="ECO:0000259" key="10">
    <source>
        <dbReference type="Pfam" id="PF07687"/>
    </source>
</evidence>
<keyword evidence="4" id="KW-0055">Arginine biosynthesis</keyword>
<evidence type="ECO:0000256" key="8">
    <source>
        <dbReference type="ARBA" id="ARBA00022833"/>
    </source>
</evidence>
<evidence type="ECO:0000313" key="12">
    <source>
        <dbReference type="Proteomes" id="UP000199092"/>
    </source>
</evidence>
<comment type="similarity">
    <text evidence="2">Belongs to the peptidase M20A family. ArgE subfamily.</text>
</comment>
<dbReference type="Proteomes" id="UP000199092">
    <property type="component" value="Chromosome I"/>
</dbReference>
<name>A0A1H1Z6N2_9ACTN</name>
<sequence>MPENSLPASLPWIERLVAIDTTSRNSNLELVEVLEEEMARLGLAPERIPDATGTKANLVLTLPAADGSTGGGVVLSGHTDVVPVDGQTWSSDPFVPEVRDGRLYGRGTADMKSFIAVIMHKLPELAAAALAEPVHLAFSYDEEVGCLGGAQIAAALGARPEPPRVCVVGEPSSMRVIAGHKSSNLVELAFHGRSAHSSLTPQGVNAIEYAARLVTAVRDLADQRRTEGPYDEAYVVPFTTAGVNVVSGGIATNTVPELCTVRYEFRTVAEDDPEAVIAEITAVARRLEAEMRAEHPSASVEVRVMAQVPSLDASPDGPAAQLAVELGGTASTDKVTYGTEAGQFAQAGIDAVVCGPGDIAQAHAADEYIELDQVVACEQFVDALLARLTRTDG</sequence>
<evidence type="ECO:0000256" key="5">
    <source>
        <dbReference type="ARBA" id="ARBA00022605"/>
    </source>
</evidence>
<proteinExistence type="inferred from homology"/>
<keyword evidence="9" id="KW-0170">Cobalt</keyword>
<evidence type="ECO:0000256" key="9">
    <source>
        <dbReference type="ARBA" id="ARBA00023285"/>
    </source>
</evidence>
<keyword evidence="8" id="KW-0862">Zinc</keyword>
<dbReference type="GO" id="GO:0008777">
    <property type="term" value="F:acetylornithine deacetylase activity"/>
    <property type="evidence" value="ECO:0007669"/>
    <property type="project" value="TreeGrafter"/>
</dbReference>
<evidence type="ECO:0000313" key="11">
    <source>
        <dbReference type="EMBL" id="SDT29283.1"/>
    </source>
</evidence>
<dbReference type="InterPro" id="IPR036264">
    <property type="entry name" value="Bact_exopeptidase_dim_dom"/>
</dbReference>